<evidence type="ECO:0000256" key="5">
    <source>
        <dbReference type="ARBA" id="ARBA00011738"/>
    </source>
</evidence>
<evidence type="ECO:0000256" key="17">
    <source>
        <dbReference type="HAMAP-Rule" id="MF_02241"/>
    </source>
</evidence>
<dbReference type="Gene3D" id="1.20.120.1760">
    <property type="match status" value="1"/>
</dbReference>
<feature type="transmembrane region" description="Helical" evidence="17">
    <location>
        <begin position="227"/>
        <end position="246"/>
    </location>
</feature>
<dbReference type="NCBIfam" id="NF045883">
    <property type="entry name" value="PIPSynth"/>
    <property type="match status" value="1"/>
</dbReference>
<keyword evidence="7 17" id="KW-0808">Transferase</keyword>
<keyword evidence="20" id="KW-1185">Reference proteome</keyword>
<dbReference type="GO" id="GO:0000287">
    <property type="term" value="F:magnesium ion binding"/>
    <property type="evidence" value="ECO:0007669"/>
    <property type="project" value="UniProtKB-UniRule"/>
</dbReference>
<dbReference type="InterPro" id="IPR048254">
    <property type="entry name" value="CDP_ALCOHOL_P_TRANSF_CS"/>
</dbReference>
<evidence type="ECO:0000256" key="10">
    <source>
        <dbReference type="ARBA" id="ARBA00022842"/>
    </source>
</evidence>
<keyword evidence="17" id="KW-0594">Phospholipid biosynthesis</keyword>
<comment type="pathway">
    <text evidence="2 17">Phospholipid metabolism; phosphatidylinositol phosphate biosynthesis.</text>
</comment>
<feature type="binding site" evidence="17">
    <location>
        <position position="133"/>
    </location>
    <ligand>
        <name>a CDP-1,2-diacyl-sn-glycerol</name>
        <dbReference type="ChEBI" id="CHEBI:58332"/>
    </ligand>
</feature>
<dbReference type="UniPathway" id="UPA00220"/>
<evidence type="ECO:0000256" key="4">
    <source>
        <dbReference type="ARBA" id="ARBA00010441"/>
    </source>
</evidence>
<feature type="binding site" evidence="17">
    <location>
        <position position="122"/>
    </location>
    <ligand>
        <name>Mg(2+)</name>
        <dbReference type="ChEBI" id="CHEBI:18420"/>
        <label>1</label>
    </ligand>
</feature>
<comment type="function">
    <text evidence="17">Catalyzes the conjugation of the 1'-hydroxyl group of D-myo-inositol-3-phosphate (also named L-myo-inositol-1-phosphate) with a lipid tail of cytidine diphosphate diacylglycerol (CDP-DAG), forming phosphatidylinositol phosphate (PIP) and CMP. PIP is a precursor of phosphatidylinositol (PI) which is an essential lipid required for cell wall formation.</text>
</comment>
<dbReference type="EC" id="2.7.8.-" evidence="17"/>
<feature type="binding site" evidence="17">
    <location>
        <position position="144"/>
    </location>
    <ligand>
        <name>Mg(2+)</name>
        <dbReference type="ChEBI" id="CHEBI:18420"/>
        <label>2</label>
    </ligand>
</feature>
<feature type="binding site" evidence="17">
    <location>
        <position position="127"/>
    </location>
    <ligand>
        <name>a CDP-1,2-diacyl-sn-glycerol</name>
        <dbReference type="ChEBI" id="CHEBI:58332"/>
    </ligand>
</feature>
<dbReference type="HAMAP" id="MF_02241">
    <property type="entry name" value="PIP_synthase"/>
    <property type="match status" value="1"/>
</dbReference>
<evidence type="ECO:0000313" key="20">
    <source>
        <dbReference type="Proteomes" id="UP000198348"/>
    </source>
</evidence>
<feature type="binding site" evidence="17">
    <location>
        <position position="140"/>
    </location>
    <ligand>
        <name>Mg(2+)</name>
        <dbReference type="ChEBI" id="CHEBI:18420"/>
        <label>1</label>
    </ligand>
</feature>
<comment type="catalytic activity">
    <reaction evidence="16 17">
        <text>a CDP-1,2-diacyl-sn-glycerol + 1D-myo-inositol 3-phosphate = a 1,2-diacyl-sn-glycero-3-phospho-(1D-myo-inositol-3-phosphate) + CMP + H(+)</text>
        <dbReference type="Rhea" id="RHEA:60504"/>
        <dbReference type="ChEBI" id="CHEBI:15378"/>
        <dbReference type="ChEBI" id="CHEBI:58088"/>
        <dbReference type="ChEBI" id="CHEBI:58332"/>
        <dbReference type="ChEBI" id="CHEBI:58401"/>
        <dbReference type="ChEBI" id="CHEBI:60377"/>
    </reaction>
</comment>
<comment type="similarity">
    <text evidence="4 17 18">Belongs to the CDP-alcohol phosphatidyltransferase class-I family.</text>
</comment>
<evidence type="ECO:0000313" key="19">
    <source>
        <dbReference type="EMBL" id="SNR51992.1"/>
    </source>
</evidence>
<evidence type="ECO:0000256" key="16">
    <source>
        <dbReference type="ARBA" id="ARBA00048865"/>
    </source>
</evidence>
<feature type="binding site" evidence="17">
    <location>
        <position position="119"/>
    </location>
    <ligand>
        <name>Mg(2+)</name>
        <dbReference type="ChEBI" id="CHEBI:18420"/>
        <label>1</label>
    </ligand>
</feature>
<gene>
    <name evidence="19" type="ORF">SAMN06265360_108114</name>
</gene>
<dbReference type="EMBL" id="FZNW01000008">
    <property type="protein sequence ID" value="SNR51992.1"/>
    <property type="molecule type" value="Genomic_DNA"/>
</dbReference>
<evidence type="ECO:0000256" key="3">
    <source>
        <dbReference type="ARBA" id="ARBA00005189"/>
    </source>
</evidence>
<evidence type="ECO:0000256" key="7">
    <source>
        <dbReference type="ARBA" id="ARBA00022679"/>
    </source>
</evidence>
<keyword evidence="17" id="KW-0443">Lipid metabolism</keyword>
<keyword evidence="11 17" id="KW-1133">Transmembrane helix</keyword>
<name>A0A238WZW0_9PSEU</name>
<evidence type="ECO:0000256" key="11">
    <source>
        <dbReference type="ARBA" id="ARBA00022989"/>
    </source>
</evidence>
<feature type="binding site" evidence="17">
    <location>
        <position position="140"/>
    </location>
    <ligand>
        <name>Mg(2+)</name>
        <dbReference type="ChEBI" id="CHEBI:18420"/>
        <label>2</label>
    </ligand>
</feature>
<dbReference type="PROSITE" id="PS00379">
    <property type="entry name" value="CDP_ALCOHOL_P_TRANSF"/>
    <property type="match status" value="1"/>
</dbReference>
<evidence type="ECO:0000256" key="6">
    <source>
        <dbReference type="ARBA" id="ARBA00022475"/>
    </source>
</evidence>
<dbReference type="InterPro" id="IPR000462">
    <property type="entry name" value="CDP-OH_P_trans"/>
</dbReference>
<dbReference type="Proteomes" id="UP000198348">
    <property type="component" value="Unassembled WGS sequence"/>
</dbReference>
<sequence>MRTKVRASGLPRGRCAGTRAHATATPVVEGSPARLAWPHRIERAVTDVRVYEPMLNVLARASVSRVVDPLGRTLVRAGLTPNGMTLIGTVGVVVASLVFFPLGMLLAGTFVVWGFAMLDLLDGAMARATGRPTAFGAVLDATGDRLADGALFAAIAWWCFAVDDNRTAAVAALLALVLAQIISYVKARAEASGLTAEGGLIERPERLIIALVGTGLHGFGVPHTVEIALWILVGLSAATFVQRVVAAHRSAREAGR</sequence>
<dbReference type="AlphaFoldDB" id="A0A238WZW0"/>
<evidence type="ECO:0000256" key="2">
    <source>
        <dbReference type="ARBA" id="ARBA00004805"/>
    </source>
</evidence>
<reference evidence="20" key="1">
    <citation type="submission" date="2017-06" db="EMBL/GenBank/DDBJ databases">
        <authorList>
            <person name="Varghese N."/>
            <person name="Submissions S."/>
        </authorList>
    </citation>
    <scope>NUCLEOTIDE SEQUENCE [LARGE SCALE GENOMIC DNA]</scope>
    <source>
        <strain evidence="20">DSM 45207</strain>
    </source>
</reference>
<feature type="active site" description="Proton acceptor" evidence="17">
    <location>
        <position position="144"/>
    </location>
</feature>
<feature type="binding site" evidence="17">
    <location>
        <position position="123"/>
    </location>
    <ligand>
        <name>a CDP-1,2-diacyl-sn-glycerol</name>
        <dbReference type="ChEBI" id="CHEBI:58332"/>
    </ligand>
</feature>
<evidence type="ECO:0000256" key="15">
    <source>
        <dbReference type="ARBA" id="ARBA00033137"/>
    </source>
</evidence>
<feature type="binding site" evidence="17">
    <location>
        <position position="119"/>
    </location>
    <ligand>
        <name>Mg(2+)</name>
        <dbReference type="ChEBI" id="CHEBI:18420"/>
        <label>2</label>
    </ligand>
</feature>
<comment type="caution">
    <text evidence="17">Lacks conserved residue(s) required for the propagation of feature annotation.</text>
</comment>
<dbReference type="GO" id="GO:0008654">
    <property type="term" value="P:phospholipid biosynthetic process"/>
    <property type="evidence" value="ECO:0007669"/>
    <property type="project" value="UniProtKB-UniRule"/>
</dbReference>
<dbReference type="InterPro" id="IPR043130">
    <property type="entry name" value="CDP-OH_PTrfase_TM_dom"/>
</dbReference>
<dbReference type="Pfam" id="PF01066">
    <property type="entry name" value="CDP-OH_P_transf"/>
    <property type="match status" value="1"/>
</dbReference>
<keyword evidence="12 17" id="KW-0472">Membrane</keyword>
<comment type="pathway">
    <text evidence="3">Lipid metabolism.</text>
</comment>
<keyword evidence="17" id="KW-1208">Phospholipid metabolism</keyword>
<feature type="binding site" evidence="17">
    <location>
        <begin position="82"/>
        <end position="85"/>
    </location>
    <ligand>
        <name>a CDP-1,2-diacyl-sn-glycerol</name>
        <dbReference type="ChEBI" id="CHEBI:58332"/>
    </ligand>
</feature>
<evidence type="ECO:0000256" key="14">
    <source>
        <dbReference type="ARBA" id="ARBA00024082"/>
    </source>
</evidence>
<protein>
    <recommendedName>
        <fullName evidence="14 17">Phosphatidylinositol phosphate synthase</fullName>
        <shortName evidence="17">PIP synthase</shortName>
        <ecNumber evidence="17">2.7.8.-</ecNumber>
    </recommendedName>
    <alternativeName>
        <fullName evidence="15 17">CDP-diacylglycerol--D-myo-inositol-3-phosphate 3-phosphatidyltransferase</fullName>
    </alternativeName>
</protein>
<dbReference type="InterPro" id="IPR044268">
    <property type="entry name" value="PIP_synthase_PgsA1"/>
</dbReference>
<dbReference type="GO" id="GO:0005886">
    <property type="term" value="C:plasma membrane"/>
    <property type="evidence" value="ECO:0007669"/>
    <property type="project" value="UniProtKB-SubCell"/>
</dbReference>
<keyword evidence="6 17" id="KW-1003">Cell membrane</keyword>
<accession>A0A238WZW0</accession>
<proteinExistence type="inferred from homology"/>
<organism evidence="19 20">
    <name type="scientific">Haloechinothrix alba</name>
    <dbReference type="NCBI Taxonomy" id="664784"/>
    <lineage>
        <taxon>Bacteria</taxon>
        <taxon>Bacillati</taxon>
        <taxon>Actinomycetota</taxon>
        <taxon>Actinomycetes</taxon>
        <taxon>Pseudonocardiales</taxon>
        <taxon>Pseudonocardiaceae</taxon>
        <taxon>Haloechinothrix</taxon>
    </lineage>
</organism>
<keyword evidence="17" id="KW-0444">Lipid biosynthesis</keyword>
<evidence type="ECO:0000256" key="9">
    <source>
        <dbReference type="ARBA" id="ARBA00022723"/>
    </source>
</evidence>
<comment type="subcellular location">
    <subcellularLocation>
        <location evidence="1 17">Cell membrane</location>
        <topology evidence="1 17">Multi-pass membrane protein</topology>
    </subcellularLocation>
</comment>
<evidence type="ECO:0000256" key="8">
    <source>
        <dbReference type="ARBA" id="ARBA00022692"/>
    </source>
</evidence>
<keyword evidence="9 17" id="KW-0479">Metal-binding</keyword>
<feature type="transmembrane region" description="Helical" evidence="17">
    <location>
        <begin position="167"/>
        <end position="185"/>
    </location>
</feature>
<comment type="catalytic activity">
    <reaction evidence="13 17">
        <text>1,2-di-(9Z-octadecenoyl)-sn-glycero-3-cytidine-5'-diphosphate + 1D-myo-inositol 3-phosphate = 1,2-di-(9Z-octadecenoyl)-sn-glycero-3-phospho-(1D-myo-inositol-3-phosphate) + CMP + H(+)</text>
        <dbReference type="Rhea" id="RHEA:61216"/>
        <dbReference type="ChEBI" id="CHEBI:15378"/>
        <dbReference type="ChEBI" id="CHEBI:58401"/>
        <dbReference type="ChEBI" id="CHEBI:60377"/>
        <dbReference type="ChEBI" id="CHEBI:85356"/>
        <dbReference type="ChEBI" id="CHEBI:144472"/>
    </reaction>
</comment>
<feature type="transmembrane region" description="Helical" evidence="17">
    <location>
        <begin position="86"/>
        <end position="116"/>
    </location>
</feature>
<comment type="cofactor">
    <cofactor evidence="17">
        <name>Mg(2+)</name>
        <dbReference type="ChEBI" id="CHEBI:18420"/>
    </cofactor>
    <text evidence="17">Contains a di-nuclear catalytic Mg(2+) center.</text>
</comment>
<evidence type="ECO:0000256" key="12">
    <source>
        <dbReference type="ARBA" id="ARBA00023136"/>
    </source>
</evidence>
<keyword evidence="10 17" id="KW-0460">Magnesium</keyword>
<dbReference type="GO" id="GO:0016780">
    <property type="term" value="F:phosphotransferase activity, for other substituted phosphate groups"/>
    <property type="evidence" value="ECO:0007669"/>
    <property type="project" value="UniProtKB-UniRule"/>
</dbReference>
<keyword evidence="8 17" id="KW-0812">Transmembrane</keyword>
<evidence type="ECO:0000256" key="13">
    <source>
        <dbReference type="ARBA" id="ARBA00023935"/>
    </source>
</evidence>
<comment type="subunit">
    <text evidence="5 17">Homodimer.</text>
</comment>
<evidence type="ECO:0000256" key="18">
    <source>
        <dbReference type="RuleBase" id="RU003750"/>
    </source>
</evidence>
<evidence type="ECO:0000256" key="1">
    <source>
        <dbReference type="ARBA" id="ARBA00004651"/>
    </source>
</evidence>